<dbReference type="GO" id="GO:0031683">
    <property type="term" value="F:G-protein beta/gamma-subunit complex binding"/>
    <property type="evidence" value="ECO:0007669"/>
    <property type="project" value="InterPro"/>
</dbReference>
<sequence>MESPTPTLVNPFTTRWSTTEAPDEEAIQRSRKIDAAISEAKKVMDQKKKAVRLLMLGQSESGKSSVLKDFQISFAPGHYGMERAVWKIIIQLNVISQIRVILEHLEDEWCSPLNNDPNAAYQDSDDPIASRARNVRHLRLTLSPLFLIETKLLTVICPEFRFGQDVCVRAGSGWKERLLEMFASKSSRRNSQMLHGHELDPTAVLAASKETIVSLWQDEAVRDALRRREVDMKAMSGFFLDDVERVAQINYEPTNEDTVRARIRTVGAEEHCFKIEKGAEVGSFFHIIDVGGTKYSRATWAPFFDDAHAIIFLAPLVFNQYLEEDATINRLEDSITLWKEICSNKILANADLILFLNKKDVLKRTLSAGIPVKRYIPSYTEPNDLKSVTRYFKDKFKGYHKRLSPRPRPFICHETSAIDTSSMSLLLAGVRDTILRRYLKELSILV</sequence>
<dbReference type="GO" id="GO:0005737">
    <property type="term" value="C:cytoplasm"/>
    <property type="evidence" value="ECO:0007669"/>
    <property type="project" value="TreeGrafter"/>
</dbReference>
<dbReference type="GO" id="GO:0007188">
    <property type="term" value="P:adenylate cyclase-modulating G protein-coupled receptor signaling pathway"/>
    <property type="evidence" value="ECO:0007669"/>
    <property type="project" value="TreeGrafter"/>
</dbReference>
<dbReference type="PROSITE" id="PS51882">
    <property type="entry name" value="G_ALPHA"/>
    <property type="match status" value="1"/>
</dbReference>
<dbReference type="SUPFAM" id="SSF47895">
    <property type="entry name" value="Transducin (alpha subunit), insertion domain"/>
    <property type="match status" value="1"/>
</dbReference>
<feature type="binding site" evidence="5">
    <location>
        <position position="417"/>
    </location>
    <ligand>
        <name>GTP</name>
        <dbReference type="ChEBI" id="CHEBI:37565"/>
    </ligand>
</feature>
<name>A0A2A9NHP9_9AGAR</name>
<proteinExistence type="predicted"/>
<dbReference type="Proteomes" id="UP000242287">
    <property type="component" value="Unassembled WGS sequence"/>
</dbReference>
<dbReference type="OrthoDB" id="5817230at2759"/>
<keyword evidence="8" id="KW-1185">Reference proteome</keyword>
<evidence type="ECO:0000256" key="5">
    <source>
        <dbReference type="PIRSR" id="PIRSR601019-1"/>
    </source>
</evidence>
<dbReference type="InterPro" id="IPR027417">
    <property type="entry name" value="P-loop_NTPase"/>
</dbReference>
<dbReference type="SMART" id="SM00275">
    <property type="entry name" value="G_alpha"/>
    <property type="match status" value="1"/>
</dbReference>
<feature type="binding site" evidence="5">
    <location>
        <begin position="357"/>
        <end position="360"/>
    </location>
    <ligand>
        <name>GTP</name>
        <dbReference type="ChEBI" id="CHEBI:37565"/>
    </ligand>
</feature>
<keyword evidence="1 6" id="KW-0479">Metal-binding</keyword>
<dbReference type="PRINTS" id="PR00318">
    <property type="entry name" value="GPROTEINA"/>
</dbReference>
<dbReference type="PANTHER" id="PTHR10218">
    <property type="entry name" value="GTP-BINDING PROTEIN ALPHA SUBUNIT"/>
    <property type="match status" value="1"/>
</dbReference>
<accession>A0A2A9NHP9</accession>
<evidence type="ECO:0000313" key="7">
    <source>
        <dbReference type="EMBL" id="PFH47232.1"/>
    </source>
</evidence>
<dbReference type="EMBL" id="KZ302126">
    <property type="protein sequence ID" value="PFH47232.1"/>
    <property type="molecule type" value="Genomic_DNA"/>
</dbReference>
<keyword evidence="2 5" id="KW-0547">Nucleotide-binding</keyword>
<keyword evidence="6" id="KW-0460">Magnesium</keyword>
<evidence type="ECO:0000256" key="3">
    <source>
        <dbReference type="ARBA" id="ARBA00023134"/>
    </source>
</evidence>
<dbReference type="GO" id="GO:0046872">
    <property type="term" value="F:metal ion binding"/>
    <property type="evidence" value="ECO:0007669"/>
    <property type="project" value="UniProtKB-KW"/>
</dbReference>
<feature type="binding site" evidence="6">
    <location>
        <position position="265"/>
    </location>
    <ligand>
        <name>Mg(2+)</name>
        <dbReference type="ChEBI" id="CHEBI:18420"/>
    </ligand>
</feature>
<organism evidence="7 8">
    <name type="scientific">Amanita thiersii Skay4041</name>
    <dbReference type="NCBI Taxonomy" id="703135"/>
    <lineage>
        <taxon>Eukaryota</taxon>
        <taxon>Fungi</taxon>
        <taxon>Dikarya</taxon>
        <taxon>Basidiomycota</taxon>
        <taxon>Agaricomycotina</taxon>
        <taxon>Agaricomycetes</taxon>
        <taxon>Agaricomycetidae</taxon>
        <taxon>Agaricales</taxon>
        <taxon>Pluteineae</taxon>
        <taxon>Amanitaceae</taxon>
        <taxon>Amanita</taxon>
    </lineage>
</organism>
<evidence type="ECO:0000256" key="4">
    <source>
        <dbReference type="ARBA" id="ARBA00023224"/>
    </source>
</evidence>
<dbReference type="SUPFAM" id="SSF52540">
    <property type="entry name" value="P-loop containing nucleoside triphosphate hydrolases"/>
    <property type="match status" value="1"/>
</dbReference>
<dbReference type="AlphaFoldDB" id="A0A2A9NHP9"/>
<dbReference type="FunFam" id="3.40.50.300:FF:000692">
    <property type="entry name" value="Guanine nucleotide-binding protein subunit alpha"/>
    <property type="match status" value="1"/>
</dbReference>
<dbReference type="InterPro" id="IPR011025">
    <property type="entry name" value="GproteinA_insert"/>
</dbReference>
<dbReference type="GO" id="GO:0003924">
    <property type="term" value="F:GTPase activity"/>
    <property type="evidence" value="ECO:0007669"/>
    <property type="project" value="InterPro"/>
</dbReference>
<dbReference type="Gene3D" id="3.40.50.300">
    <property type="entry name" value="P-loop containing nucleotide triphosphate hydrolases"/>
    <property type="match status" value="2"/>
</dbReference>
<dbReference type="PANTHER" id="PTHR10218:SF360">
    <property type="entry name" value="GUANINE NUCLEOTIDE-BINDING PROTEIN SUBUNIT ALPHA HOMOLOG"/>
    <property type="match status" value="1"/>
</dbReference>
<evidence type="ECO:0008006" key="9">
    <source>
        <dbReference type="Google" id="ProtNLM"/>
    </source>
</evidence>
<evidence type="ECO:0000256" key="6">
    <source>
        <dbReference type="PIRSR" id="PIRSR601019-2"/>
    </source>
</evidence>
<dbReference type="GO" id="GO:0001664">
    <property type="term" value="F:G protein-coupled receptor binding"/>
    <property type="evidence" value="ECO:0007669"/>
    <property type="project" value="TreeGrafter"/>
</dbReference>
<evidence type="ECO:0000256" key="1">
    <source>
        <dbReference type="ARBA" id="ARBA00022723"/>
    </source>
</evidence>
<reference evidence="7 8" key="1">
    <citation type="submission" date="2014-02" db="EMBL/GenBank/DDBJ databases">
        <title>Transposable element dynamics among asymbiotic and ectomycorrhizal Amanita fungi.</title>
        <authorList>
            <consortium name="DOE Joint Genome Institute"/>
            <person name="Hess J."/>
            <person name="Skrede I."/>
            <person name="Wolfe B."/>
            <person name="LaButti K."/>
            <person name="Ohm R.A."/>
            <person name="Grigoriev I.V."/>
            <person name="Pringle A."/>
        </authorList>
    </citation>
    <scope>NUCLEOTIDE SEQUENCE [LARGE SCALE GENOMIC DNA]</scope>
    <source>
        <strain evidence="7 8">SKay4041</strain>
    </source>
</reference>
<dbReference type="GO" id="GO:0005525">
    <property type="term" value="F:GTP binding"/>
    <property type="evidence" value="ECO:0007669"/>
    <property type="project" value="UniProtKB-KW"/>
</dbReference>
<dbReference type="Pfam" id="PF00503">
    <property type="entry name" value="G-alpha"/>
    <property type="match status" value="1"/>
</dbReference>
<dbReference type="InterPro" id="IPR001019">
    <property type="entry name" value="Gprotein_alpha_su"/>
</dbReference>
<gene>
    <name evidence="7" type="ORF">AMATHDRAFT_198341</name>
</gene>
<keyword evidence="4" id="KW-0807">Transducer</keyword>
<dbReference type="STRING" id="703135.A0A2A9NHP9"/>
<evidence type="ECO:0000313" key="8">
    <source>
        <dbReference type="Proteomes" id="UP000242287"/>
    </source>
</evidence>
<evidence type="ECO:0000256" key="2">
    <source>
        <dbReference type="ARBA" id="ARBA00022741"/>
    </source>
</evidence>
<dbReference type="GO" id="GO:0005834">
    <property type="term" value="C:heterotrimeric G-protein complex"/>
    <property type="evidence" value="ECO:0007669"/>
    <property type="project" value="TreeGrafter"/>
</dbReference>
<keyword evidence="3 5" id="KW-0342">GTP-binding</keyword>
<dbReference type="Gene3D" id="1.10.400.10">
    <property type="entry name" value="GI Alpha 1, domain 2-like"/>
    <property type="match status" value="1"/>
</dbReference>
<protein>
    <recommendedName>
        <fullName evidence="9">G-alpha-domain-containing protein</fullName>
    </recommendedName>
</protein>